<reference evidence="2" key="1">
    <citation type="journal article" date="2017" name="Nat. Ecol. Evol.">
        <title>Genome expansion and lineage-specific genetic innovations in the forest pathogenic fungi Armillaria.</title>
        <authorList>
            <person name="Sipos G."/>
            <person name="Prasanna A.N."/>
            <person name="Walter M.C."/>
            <person name="O'Connor E."/>
            <person name="Balint B."/>
            <person name="Krizsan K."/>
            <person name="Kiss B."/>
            <person name="Hess J."/>
            <person name="Varga T."/>
            <person name="Slot J."/>
            <person name="Riley R."/>
            <person name="Boka B."/>
            <person name="Rigling D."/>
            <person name="Barry K."/>
            <person name="Lee J."/>
            <person name="Mihaltcheva S."/>
            <person name="LaButti K."/>
            <person name="Lipzen A."/>
            <person name="Waldron R."/>
            <person name="Moloney N.M."/>
            <person name="Sperisen C."/>
            <person name="Kredics L."/>
            <person name="Vagvoelgyi C."/>
            <person name="Patrignani A."/>
            <person name="Fitzpatrick D."/>
            <person name="Nagy I."/>
            <person name="Doyle S."/>
            <person name="Anderson J.B."/>
            <person name="Grigoriev I.V."/>
            <person name="Gueldener U."/>
            <person name="Muensterkoetter M."/>
            <person name="Nagy L.G."/>
        </authorList>
    </citation>
    <scope>NUCLEOTIDE SEQUENCE [LARGE SCALE GENOMIC DNA]</scope>
    <source>
        <strain evidence="2">Ar21-2</strain>
    </source>
</reference>
<sequence>MYEILILMYWTGSNYTECNVDLDSACAVCRCIELPKTRVYGCFSSLSCTCIDVYTIPDTCLCSTVDPARPRLPNA</sequence>
<dbReference type="EMBL" id="KZ293648">
    <property type="protein sequence ID" value="PBK98321.1"/>
    <property type="molecule type" value="Genomic_DNA"/>
</dbReference>
<accession>A0A2H3DSX7</accession>
<name>A0A2H3DSX7_ARMGA</name>
<proteinExistence type="predicted"/>
<evidence type="ECO:0000313" key="2">
    <source>
        <dbReference type="Proteomes" id="UP000217790"/>
    </source>
</evidence>
<gene>
    <name evidence="1" type="ORF">ARMGADRAFT_573846</name>
</gene>
<dbReference type="InParanoid" id="A0A2H3DSX7"/>
<organism evidence="1 2">
    <name type="scientific">Armillaria gallica</name>
    <name type="common">Bulbous honey fungus</name>
    <name type="synonym">Armillaria bulbosa</name>
    <dbReference type="NCBI Taxonomy" id="47427"/>
    <lineage>
        <taxon>Eukaryota</taxon>
        <taxon>Fungi</taxon>
        <taxon>Dikarya</taxon>
        <taxon>Basidiomycota</taxon>
        <taxon>Agaricomycotina</taxon>
        <taxon>Agaricomycetes</taxon>
        <taxon>Agaricomycetidae</taxon>
        <taxon>Agaricales</taxon>
        <taxon>Marasmiineae</taxon>
        <taxon>Physalacriaceae</taxon>
        <taxon>Armillaria</taxon>
    </lineage>
</organism>
<dbReference type="AlphaFoldDB" id="A0A2H3DSX7"/>
<keyword evidence="2" id="KW-1185">Reference proteome</keyword>
<evidence type="ECO:0000313" key="1">
    <source>
        <dbReference type="EMBL" id="PBK98321.1"/>
    </source>
</evidence>
<protein>
    <submittedName>
        <fullName evidence="1">Uncharacterized protein</fullName>
    </submittedName>
</protein>
<dbReference type="Proteomes" id="UP000217790">
    <property type="component" value="Unassembled WGS sequence"/>
</dbReference>